<evidence type="ECO:0000256" key="2">
    <source>
        <dbReference type="ARBA" id="ARBA00022908"/>
    </source>
</evidence>
<dbReference type="InterPro" id="IPR010998">
    <property type="entry name" value="Integrase_recombinase_N"/>
</dbReference>
<keyword evidence="9" id="KW-1185">Reference proteome</keyword>
<dbReference type="PANTHER" id="PTHR30349:SF64">
    <property type="entry name" value="PROPHAGE INTEGRASE INTD-RELATED"/>
    <property type="match status" value="1"/>
</dbReference>
<keyword evidence="3 5" id="KW-0238">DNA-binding</keyword>
<keyword evidence="2" id="KW-0229">DNA integration</keyword>
<organism evidence="8 9">
    <name type="scientific">Tumidithrix elongata BACA0141</name>
    <dbReference type="NCBI Taxonomy" id="2716417"/>
    <lineage>
        <taxon>Bacteria</taxon>
        <taxon>Bacillati</taxon>
        <taxon>Cyanobacteriota</taxon>
        <taxon>Cyanophyceae</taxon>
        <taxon>Pseudanabaenales</taxon>
        <taxon>Pseudanabaenaceae</taxon>
        <taxon>Tumidithrix</taxon>
        <taxon>Tumidithrix elongata</taxon>
    </lineage>
</organism>
<dbReference type="Gene3D" id="1.10.150.130">
    <property type="match status" value="1"/>
</dbReference>
<feature type="domain" description="Tyr recombinase" evidence="6">
    <location>
        <begin position="306"/>
        <end position="492"/>
    </location>
</feature>
<dbReference type="Gene3D" id="1.10.443.10">
    <property type="entry name" value="Intergrase catalytic core"/>
    <property type="match status" value="2"/>
</dbReference>
<protein>
    <submittedName>
        <fullName evidence="8">Tyrosine-type recombinase/integrase</fullName>
    </submittedName>
</protein>
<evidence type="ECO:0000256" key="5">
    <source>
        <dbReference type="PROSITE-ProRule" id="PRU01248"/>
    </source>
</evidence>
<dbReference type="PROSITE" id="PS51898">
    <property type="entry name" value="TYR_RECOMBINASE"/>
    <property type="match status" value="2"/>
</dbReference>
<dbReference type="Pfam" id="PF02899">
    <property type="entry name" value="Phage_int_SAM_1"/>
    <property type="match status" value="1"/>
</dbReference>
<comment type="similarity">
    <text evidence="1">Belongs to the 'phage' integrase family.</text>
</comment>
<gene>
    <name evidence="8" type="ORF">V2H45_12805</name>
</gene>
<keyword evidence="4" id="KW-0233">DNA recombination</keyword>
<dbReference type="Pfam" id="PF00589">
    <property type="entry name" value="Phage_integrase"/>
    <property type="match status" value="2"/>
</dbReference>
<dbReference type="EMBL" id="JAZBJZ010000047">
    <property type="protein sequence ID" value="MEE3717637.1"/>
    <property type="molecule type" value="Genomic_DNA"/>
</dbReference>
<dbReference type="CDD" id="cd01195">
    <property type="entry name" value="INT_C_like_5"/>
    <property type="match status" value="1"/>
</dbReference>
<feature type="domain" description="Core-binding (CB)" evidence="7">
    <location>
        <begin position="195"/>
        <end position="285"/>
    </location>
</feature>
<dbReference type="InterPro" id="IPR013762">
    <property type="entry name" value="Integrase-like_cat_sf"/>
</dbReference>
<reference evidence="8" key="1">
    <citation type="submission" date="2024-01" db="EMBL/GenBank/DDBJ databases">
        <title>Bank of Algae and Cyanobacteria of the Azores (BACA) strain genomes.</title>
        <authorList>
            <person name="Luz R."/>
            <person name="Cordeiro R."/>
            <person name="Fonseca A."/>
            <person name="Goncalves V."/>
        </authorList>
    </citation>
    <scope>NUCLEOTIDE SEQUENCE</scope>
    <source>
        <strain evidence="8">BACA0141</strain>
    </source>
</reference>
<evidence type="ECO:0000313" key="9">
    <source>
        <dbReference type="Proteomes" id="UP001333818"/>
    </source>
</evidence>
<sequence>MIDKTYLSVNSEDIQRMLSTLDRTTLIGVRDYALLLLLHENSLRRQQVSDANIGDFDLEQASLKIDKKFHNHHQSLSIRIGTVTYEALQNWLDARLQAVNCEALDSDQPLFIALDRASWGHRLTGTAIYKITARTAKKLGILHSNLQISPDRIRASAIKPVLIEEQPTRASTIAIVESSFEDFQESMPLVRSALAKDIDLLTALLADKRSINTKKAYEKDLKYFFLAAYDRLPSEELVRQFLRLDRFDAIALVLKYKSAMIAKDLKEATVNRRLSAIKSLVDYAGKLGHCQWNLNEVQGETVQTYRDTTGIKTSGIKAMLEVPNRETLAGKRDYAILRLLWDNALRRNEIASANIGDFDPEMRSLKILGKGRGSQQTSISLSQATTVAIQAWLMEIESHNPNQPLFSALDSASYGHRLTGSAIYQLVNNAAKKAGISKQMSPHRIRHSAITAALDATNGNVRKVQKLSRHKKLDTLMLYDDNRTNAQGEISDLLSDLI</sequence>
<dbReference type="GO" id="GO:0015074">
    <property type="term" value="P:DNA integration"/>
    <property type="evidence" value="ECO:0007669"/>
    <property type="project" value="UniProtKB-KW"/>
</dbReference>
<dbReference type="AlphaFoldDB" id="A0AAW9PSZ5"/>
<evidence type="ECO:0000259" key="6">
    <source>
        <dbReference type="PROSITE" id="PS51898"/>
    </source>
</evidence>
<dbReference type="Proteomes" id="UP001333818">
    <property type="component" value="Unassembled WGS sequence"/>
</dbReference>
<evidence type="ECO:0000256" key="4">
    <source>
        <dbReference type="ARBA" id="ARBA00023172"/>
    </source>
</evidence>
<evidence type="ECO:0000256" key="3">
    <source>
        <dbReference type="ARBA" id="ARBA00023125"/>
    </source>
</evidence>
<dbReference type="InterPro" id="IPR011010">
    <property type="entry name" value="DNA_brk_join_enz"/>
</dbReference>
<evidence type="ECO:0000259" key="7">
    <source>
        <dbReference type="PROSITE" id="PS51900"/>
    </source>
</evidence>
<name>A0AAW9PSZ5_9CYAN</name>
<evidence type="ECO:0000256" key="1">
    <source>
        <dbReference type="ARBA" id="ARBA00008857"/>
    </source>
</evidence>
<dbReference type="InterPro" id="IPR002104">
    <property type="entry name" value="Integrase_catalytic"/>
</dbReference>
<proteinExistence type="inferred from homology"/>
<dbReference type="InterPro" id="IPR050090">
    <property type="entry name" value="Tyrosine_recombinase_XerCD"/>
</dbReference>
<dbReference type="GO" id="GO:0003677">
    <property type="term" value="F:DNA binding"/>
    <property type="evidence" value="ECO:0007669"/>
    <property type="project" value="UniProtKB-UniRule"/>
</dbReference>
<evidence type="ECO:0000313" key="8">
    <source>
        <dbReference type="EMBL" id="MEE3717637.1"/>
    </source>
</evidence>
<dbReference type="PANTHER" id="PTHR30349">
    <property type="entry name" value="PHAGE INTEGRASE-RELATED"/>
    <property type="match status" value="1"/>
</dbReference>
<feature type="domain" description="Tyr recombinase" evidence="6">
    <location>
        <begin position="2"/>
        <end position="230"/>
    </location>
</feature>
<dbReference type="InterPro" id="IPR004107">
    <property type="entry name" value="Integrase_SAM-like_N"/>
</dbReference>
<comment type="caution">
    <text evidence="8">The sequence shown here is derived from an EMBL/GenBank/DDBJ whole genome shotgun (WGS) entry which is preliminary data.</text>
</comment>
<dbReference type="GO" id="GO:0006310">
    <property type="term" value="P:DNA recombination"/>
    <property type="evidence" value="ECO:0007669"/>
    <property type="project" value="UniProtKB-KW"/>
</dbReference>
<dbReference type="SUPFAM" id="SSF56349">
    <property type="entry name" value="DNA breaking-rejoining enzymes"/>
    <property type="match status" value="2"/>
</dbReference>
<accession>A0AAW9PSZ5</accession>
<dbReference type="PROSITE" id="PS51900">
    <property type="entry name" value="CB"/>
    <property type="match status" value="1"/>
</dbReference>
<dbReference type="RefSeq" id="WP_330484068.1">
    <property type="nucleotide sequence ID" value="NZ_JAZBJZ010000047.1"/>
</dbReference>
<dbReference type="InterPro" id="IPR044068">
    <property type="entry name" value="CB"/>
</dbReference>